<evidence type="ECO:0000256" key="3">
    <source>
        <dbReference type="PROSITE-ProRule" id="PRU10141"/>
    </source>
</evidence>
<protein>
    <recommendedName>
        <fullName evidence="5">Protein kinase domain-containing protein</fullName>
    </recommendedName>
</protein>
<keyword evidence="1 3" id="KW-0547">Nucleotide-binding</keyword>
<feature type="compositionally biased region" description="Low complexity" evidence="4">
    <location>
        <begin position="9"/>
        <end position="19"/>
    </location>
</feature>
<dbReference type="CDD" id="cd05117">
    <property type="entry name" value="STKc_CAMK"/>
    <property type="match status" value="1"/>
</dbReference>
<dbReference type="PROSITE" id="PS50011">
    <property type="entry name" value="PROTEIN_KINASE_DOM"/>
    <property type="match status" value="1"/>
</dbReference>
<dbReference type="InterPro" id="IPR008271">
    <property type="entry name" value="Ser/Thr_kinase_AS"/>
</dbReference>
<evidence type="ECO:0000256" key="4">
    <source>
        <dbReference type="SAM" id="MobiDB-lite"/>
    </source>
</evidence>
<feature type="compositionally biased region" description="Basic and acidic residues" evidence="4">
    <location>
        <begin position="112"/>
        <end position="122"/>
    </location>
</feature>
<dbReference type="PROSITE" id="PS00108">
    <property type="entry name" value="PROTEIN_KINASE_ST"/>
    <property type="match status" value="1"/>
</dbReference>
<dbReference type="GO" id="GO:0005524">
    <property type="term" value="F:ATP binding"/>
    <property type="evidence" value="ECO:0007669"/>
    <property type="project" value="UniProtKB-UniRule"/>
</dbReference>
<feature type="region of interest" description="Disordered" evidence="4">
    <location>
        <begin position="1"/>
        <end position="184"/>
    </location>
</feature>
<evidence type="ECO:0000313" key="7">
    <source>
        <dbReference type="Proteomes" id="UP000291116"/>
    </source>
</evidence>
<dbReference type="AlphaFoldDB" id="A0A448ZS11"/>
<keyword evidence="7" id="KW-1185">Reference proteome</keyword>
<proteinExistence type="predicted"/>
<sequence>MNESAAANESPPGETPEPSTQDDILQLLPAKEEDGSKNENDVNGSQAAQDSPIGKSPEPSAQDDILQLLPAKEEDGSKNENDVNGSQAAQDSPIGKSPDPSAQDDILQLLPAKEEDGSKNENDVNGLQAAQDFPMGKSPDPSAQEDILQLLPAKEEDGSKNENDVNGSQAAQDSPIGKSPKPTIRKEASMQLIPTNLGPVSETENPMNQSISVNDLTLSASPKRSVNKEDSSQWMPTSLEPVLELDNSMNQSLAPLSERNTSMDQSIGINDFSFNASSVPSSLASGSFRSIMTKLKPVSEDFMAKLNESIRIDGSISDFSYSVNDSARGVSFDEVYDKEEILGEGAMAQVFRCVHRERNFSYAVKEVLAENYDSPDQDVKEEIHALKKLRDGPYILKLWDVFTGPDTTHLIMELMEGGDLLGILIDKGKFSESESRRISRKLLEAIFFCHKKYIVHRDIKLDNILISDRDSNDDSKIKLADFGCSRTFVAGEKGLKTLCGSPQYAAPELYMHEDGYDEKCDLWSAGICVFVLLGGYAPFDGEGMELRSVVCDGYLHFPSEDWEGISENAMNLIKSLIVVDPDERATVVEALDSEWLRRRDRESVLKYRNVNMDGSVSGTFDAWIKLQQKNGISLRKLPSDSYHSSHSELTDDMNNSCRSFNDEIH</sequence>
<gene>
    <name evidence="6" type="ORF">PSNMU_V1.4_AUG-EV-PASAV3_0119760</name>
</gene>
<dbReference type="FunFam" id="1.10.510.10:FF:000571">
    <property type="entry name" value="Maternal embryonic leucine zipper kinase"/>
    <property type="match status" value="1"/>
</dbReference>
<dbReference type="InterPro" id="IPR011009">
    <property type="entry name" value="Kinase-like_dom_sf"/>
</dbReference>
<keyword evidence="2 3" id="KW-0067">ATP-binding</keyword>
<dbReference type="PROSITE" id="PS00107">
    <property type="entry name" value="PROTEIN_KINASE_ATP"/>
    <property type="match status" value="1"/>
</dbReference>
<dbReference type="GO" id="GO:0004672">
    <property type="term" value="F:protein kinase activity"/>
    <property type="evidence" value="ECO:0007669"/>
    <property type="project" value="InterPro"/>
</dbReference>
<organism evidence="6 7">
    <name type="scientific">Pseudo-nitzschia multistriata</name>
    <dbReference type="NCBI Taxonomy" id="183589"/>
    <lineage>
        <taxon>Eukaryota</taxon>
        <taxon>Sar</taxon>
        <taxon>Stramenopiles</taxon>
        <taxon>Ochrophyta</taxon>
        <taxon>Bacillariophyta</taxon>
        <taxon>Bacillariophyceae</taxon>
        <taxon>Bacillariophycidae</taxon>
        <taxon>Bacillariales</taxon>
        <taxon>Bacillariaceae</taxon>
        <taxon>Pseudo-nitzschia</taxon>
    </lineage>
</organism>
<evidence type="ECO:0000259" key="5">
    <source>
        <dbReference type="PROSITE" id="PS50011"/>
    </source>
</evidence>
<feature type="compositionally biased region" description="Basic and acidic residues" evidence="4">
    <location>
        <begin position="71"/>
        <end position="81"/>
    </location>
</feature>
<dbReference type="InterPro" id="IPR000719">
    <property type="entry name" value="Prot_kinase_dom"/>
</dbReference>
<reference evidence="6 7" key="1">
    <citation type="submission" date="2019-01" db="EMBL/GenBank/DDBJ databases">
        <authorList>
            <person name="Ferrante I. M."/>
        </authorList>
    </citation>
    <scope>NUCLEOTIDE SEQUENCE [LARGE SCALE GENOMIC DNA]</scope>
    <source>
        <strain evidence="6 7">B856</strain>
    </source>
</reference>
<accession>A0A448ZS11</accession>
<dbReference type="EMBL" id="CAACVS010000671">
    <property type="protein sequence ID" value="VEU44840.1"/>
    <property type="molecule type" value="Genomic_DNA"/>
</dbReference>
<evidence type="ECO:0000313" key="6">
    <source>
        <dbReference type="EMBL" id="VEU44840.1"/>
    </source>
</evidence>
<name>A0A448ZS11_9STRA</name>
<feature type="domain" description="Protein kinase" evidence="5">
    <location>
        <begin position="336"/>
        <end position="596"/>
    </location>
</feature>
<evidence type="ECO:0000256" key="1">
    <source>
        <dbReference type="ARBA" id="ARBA00022741"/>
    </source>
</evidence>
<dbReference type="SUPFAM" id="SSF56112">
    <property type="entry name" value="Protein kinase-like (PK-like)"/>
    <property type="match status" value="1"/>
</dbReference>
<feature type="compositionally biased region" description="Basic and acidic residues" evidence="4">
    <location>
        <begin position="30"/>
        <end position="40"/>
    </location>
</feature>
<dbReference type="Proteomes" id="UP000291116">
    <property type="component" value="Unassembled WGS sequence"/>
</dbReference>
<dbReference type="PANTHER" id="PTHR24347">
    <property type="entry name" value="SERINE/THREONINE-PROTEIN KINASE"/>
    <property type="match status" value="1"/>
</dbReference>
<feature type="binding site" evidence="3">
    <location>
        <position position="365"/>
    </location>
    <ligand>
        <name>ATP</name>
        <dbReference type="ChEBI" id="CHEBI:30616"/>
    </ligand>
</feature>
<evidence type="ECO:0000256" key="2">
    <source>
        <dbReference type="ARBA" id="ARBA00022840"/>
    </source>
</evidence>
<dbReference type="InterPro" id="IPR017441">
    <property type="entry name" value="Protein_kinase_ATP_BS"/>
</dbReference>
<feature type="compositionally biased region" description="Basic and acidic residues" evidence="4">
    <location>
        <begin position="153"/>
        <end position="163"/>
    </location>
</feature>
<dbReference type="Gene3D" id="1.10.510.10">
    <property type="entry name" value="Transferase(Phosphotransferase) domain 1"/>
    <property type="match status" value="1"/>
</dbReference>
<dbReference type="Pfam" id="PF00069">
    <property type="entry name" value="Pkinase"/>
    <property type="match status" value="1"/>
</dbReference>
<dbReference type="OrthoDB" id="40902at2759"/>
<dbReference type="SMART" id="SM00220">
    <property type="entry name" value="S_TKc"/>
    <property type="match status" value="1"/>
</dbReference>